<organism evidence="2">
    <name type="scientific">Human cytomegalovirus</name>
    <name type="common">HHV-5</name>
    <name type="synonym">Human herpesvirus 5</name>
    <dbReference type="NCBI Taxonomy" id="10359"/>
    <lineage>
        <taxon>Viruses</taxon>
        <taxon>Duplodnaviria</taxon>
        <taxon>Heunggongvirae</taxon>
        <taxon>Peploviricota</taxon>
        <taxon>Herviviricetes</taxon>
        <taxon>Herpesvirales</taxon>
        <taxon>Orthoherpesviridae</taxon>
        <taxon>Betaherpesvirinae</taxon>
        <taxon>Cytomegalovirus</taxon>
        <taxon>Cytomegalovirus humanbeta5</taxon>
    </lineage>
</organism>
<evidence type="ECO:0000313" key="2">
    <source>
        <dbReference type="EMBL" id="CAA53274.1"/>
    </source>
</evidence>
<proteinExistence type="predicted"/>
<dbReference type="EMBL" id="X75606">
    <property type="protein sequence ID" value="CAA53274.1"/>
    <property type="molecule type" value="Genomic_DNA"/>
</dbReference>
<feature type="region of interest" description="Disordered" evidence="1">
    <location>
        <begin position="24"/>
        <end position="76"/>
    </location>
</feature>
<reference evidence="2" key="1">
    <citation type="journal article" date="1993" name="Intervirology">
        <title>Localization and sequence analysis of morphological transforming region III within human cytomegalovirus strain Towne.</title>
        <authorList>
            <person name="Thompson J."/>
            <person name="Inamdar A."/>
            <person name="Jahan N."/>
            <person name="Doniger J."/>
            <person name="Rosenthal L.J."/>
        </authorList>
    </citation>
    <scope>NUCLEOTIDE SEQUENCE</scope>
    <source>
        <strain evidence="2">Towne</strain>
    </source>
</reference>
<organismHost>
    <name type="scientific">Homo sapiens</name>
    <name type="common">Human</name>
    <dbReference type="NCBI Taxonomy" id="9606"/>
</organismHost>
<accession>Q68828</accession>
<sequence length="76" mass="7983">MFHALAGRGRLLLLVPVPSFQPLIRARGTKSGGDLRTSSGTAAKRAAAPLSSVSSNRLTASSSAKRKRPGCLQHEE</sequence>
<feature type="compositionally biased region" description="Polar residues" evidence="1">
    <location>
        <begin position="51"/>
        <end position="63"/>
    </location>
</feature>
<protein>
    <submittedName>
        <fullName evidence="2">Cytomegalovirus DNA for mtrIII region</fullName>
    </submittedName>
</protein>
<name>Q68828_HCMV</name>
<evidence type="ECO:0000256" key="1">
    <source>
        <dbReference type="SAM" id="MobiDB-lite"/>
    </source>
</evidence>
<reference evidence="2" key="2">
    <citation type="submission" date="1994-05" db="EMBL/GenBank/DDBJ databases">
        <authorList>
            <person name="Thompson J."/>
        </authorList>
    </citation>
    <scope>NUCLEOTIDE SEQUENCE</scope>
    <source>
        <strain evidence="2">Towne</strain>
    </source>
</reference>